<dbReference type="SUPFAM" id="SSF53474">
    <property type="entry name" value="alpha/beta-Hydrolases"/>
    <property type="match status" value="1"/>
</dbReference>
<keyword evidence="3" id="KW-0378">Hydrolase</keyword>
<dbReference type="AlphaFoldDB" id="A0AAJ0BBD6"/>
<sequence length="410" mass="43583">MSFSGTTTGVLATVALTTAALAILKHTLWPRHPQIIPSPLHTVLPSLSEASLSALDYRPDAFPGARDVSTPYGSIRVYEWGPETGPKVLFIHGISTTCMTLGKLAHALVNEKGCRVMLFDLFGRGFSDGVGDLPHDARLYTTQCLLALSSSPLPWTGTSALRVIGYSLGGGIAVHLAATIPQTISSLVLLAPSGLIEPHSFGALSNFLFRTGIVPERLLAFLTKRRLQRPIAASSTARRHRTTTTTTTTTTQPSSPSPSSSSPNNPIDASLAEIPNPNPTTTTTSSPDKPPQDQDPDPDLSKKVYAQVRWSLQNNAAFIPTFMSTIRHGPLVNQHSAFSKLAARPPKSTVVLLAEDDEIIDPVHYAAAALPLLGGAGHVVWSIVPGAGHDFPMSCPGEVLGVVYGAWGWD</sequence>
<dbReference type="InterPro" id="IPR029058">
    <property type="entry name" value="AB_hydrolase_fold"/>
</dbReference>
<dbReference type="PRINTS" id="PR00111">
    <property type="entry name" value="ABHYDROLASE"/>
</dbReference>
<dbReference type="Gene3D" id="3.40.50.1820">
    <property type="entry name" value="alpha/beta hydrolase"/>
    <property type="match status" value="1"/>
</dbReference>
<evidence type="ECO:0000313" key="4">
    <source>
        <dbReference type="Proteomes" id="UP001239445"/>
    </source>
</evidence>
<comment type="caution">
    <text evidence="3">The sequence shown here is derived from an EMBL/GenBank/DDBJ whole genome shotgun (WGS) entry which is preliminary data.</text>
</comment>
<feature type="region of interest" description="Disordered" evidence="1">
    <location>
        <begin position="231"/>
        <end position="300"/>
    </location>
</feature>
<gene>
    <name evidence="3" type="ORF">QBC47DRAFT_210168</name>
</gene>
<reference evidence="3" key="1">
    <citation type="submission" date="2023-06" db="EMBL/GenBank/DDBJ databases">
        <title>Genome-scale phylogeny and comparative genomics of the fungal order Sordariales.</title>
        <authorList>
            <consortium name="Lawrence Berkeley National Laboratory"/>
            <person name="Hensen N."/>
            <person name="Bonometti L."/>
            <person name="Westerberg I."/>
            <person name="Brannstrom I.O."/>
            <person name="Guillou S."/>
            <person name="Cros-Aarteil S."/>
            <person name="Calhoun S."/>
            <person name="Haridas S."/>
            <person name="Kuo A."/>
            <person name="Mondo S."/>
            <person name="Pangilinan J."/>
            <person name="Riley R."/>
            <person name="Labutti K."/>
            <person name="Andreopoulos B."/>
            <person name="Lipzen A."/>
            <person name="Chen C."/>
            <person name="Yanf M."/>
            <person name="Daum C."/>
            <person name="Ng V."/>
            <person name="Clum A."/>
            <person name="Steindorff A."/>
            <person name="Ohm R."/>
            <person name="Martin F."/>
            <person name="Silar P."/>
            <person name="Natvig D."/>
            <person name="Lalanne C."/>
            <person name="Gautier V."/>
            <person name="Ament-Velasquez S.L."/>
            <person name="Kruys A."/>
            <person name="Hutchinson M.I."/>
            <person name="Powell A.J."/>
            <person name="Barry K."/>
            <person name="Miller A.N."/>
            <person name="Grigoriev I.V."/>
            <person name="Debuchy R."/>
            <person name="Gladieux P."/>
            <person name="Thoren M.H."/>
            <person name="Johannesson H."/>
        </authorList>
    </citation>
    <scope>NUCLEOTIDE SEQUENCE</scope>
    <source>
        <strain evidence="3">PSN4</strain>
    </source>
</reference>
<dbReference type="Pfam" id="PF00561">
    <property type="entry name" value="Abhydrolase_1"/>
    <property type="match status" value="1"/>
</dbReference>
<organism evidence="3 4">
    <name type="scientific">Echria macrotheca</name>
    <dbReference type="NCBI Taxonomy" id="438768"/>
    <lineage>
        <taxon>Eukaryota</taxon>
        <taxon>Fungi</taxon>
        <taxon>Dikarya</taxon>
        <taxon>Ascomycota</taxon>
        <taxon>Pezizomycotina</taxon>
        <taxon>Sordariomycetes</taxon>
        <taxon>Sordariomycetidae</taxon>
        <taxon>Sordariales</taxon>
        <taxon>Schizotheciaceae</taxon>
        <taxon>Echria</taxon>
    </lineage>
</organism>
<dbReference type="GO" id="GO:0016787">
    <property type="term" value="F:hydrolase activity"/>
    <property type="evidence" value="ECO:0007669"/>
    <property type="project" value="UniProtKB-KW"/>
</dbReference>
<dbReference type="PANTHER" id="PTHR43689:SF8">
    <property type="entry name" value="ALPHA_BETA-HYDROLASES SUPERFAMILY PROTEIN"/>
    <property type="match status" value="1"/>
</dbReference>
<keyword evidence="4" id="KW-1185">Reference proteome</keyword>
<protein>
    <submittedName>
        <fullName evidence="3">Alpha/Beta hydrolase protein</fullName>
    </submittedName>
</protein>
<name>A0AAJ0BBD6_9PEZI</name>
<dbReference type="Proteomes" id="UP001239445">
    <property type="component" value="Unassembled WGS sequence"/>
</dbReference>
<accession>A0AAJ0BBD6</accession>
<feature type="compositionally biased region" description="Low complexity" evidence="1">
    <location>
        <begin position="243"/>
        <end position="262"/>
    </location>
</feature>
<evidence type="ECO:0000256" key="1">
    <source>
        <dbReference type="SAM" id="MobiDB-lite"/>
    </source>
</evidence>
<evidence type="ECO:0000259" key="2">
    <source>
        <dbReference type="Pfam" id="PF00561"/>
    </source>
</evidence>
<dbReference type="EMBL" id="MU839834">
    <property type="protein sequence ID" value="KAK1755146.1"/>
    <property type="molecule type" value="Genomic_DNA"/>
</dbReference>
<dbReference type="PANTHER" id="PTHR43689">
    <property type="entry name" value="HYDROLASE"/>
    <property type="match status" value="1"/>
</dbReference>
<proteinExistence type="predicted"/>
<dbReference type="InterPro" id="IPR000073">
    <property type="entry name" value="AB_hydrolase_1"/>
</dbReference>
<feature type="domain" description="AB hydrolase-1" evidence="2">
    <location>
        <begin position="88"/>
        <end position="367"/>
    </location>
</feature>
<evidence type="ECO:0000313" key="3">
    <source>
        <dbReference type="EMBL" id="KAK1755146.1"/>
    </source>
</evidence>